<evidence type="ECO:0000313" key="4">
    <source>
        <dbReference type="EMBL" id="JAI63153.1"/>
    </source>
</evidence>
<dbReference type="PROSITE" id="PS00022">
    <property type="entry name" value="EGF_1"/>
    <property type="match status" value="1"/>
</dbReference>
<dbReference type="InterPro" id="IPR000742">
    <property type="entry name" value="EGF"/>
</dbReference>
<dbReference type="SMART" id="SM00181">
    <property type="entry name" value="EGF"/>
    <property type="match status" value="3"/>
</dbReference>
<dbReference type="Gene3D" id="2.10.50.10">
    <property type="entry name" value="Tumor Necrosis Factor Receptor, subunit A, domain 2"/>
    <property type="match status" value="1"/>
</dbReference>
<name>A0A0P4WA88_SCYOL</name>
<comment type="caution">
    <text evidence="1">Lacks conserved residue(s) required for the propagation of feature annotation.</text>
</comment>
<keyword evidence="2" id="KW-1133">Transmembrane helix</keyword>
<dbReference type="SMART" id="SM01411">
    <property type="entry name" value="Ephrin_rec_like"/>
    <property type="match status" value="1"/>
</dbReference>
<protein>
    <recommendedName>
        <fullName evidence="3">EGF-like domain-containing protein</fullName>
    </recommendedName>
</protein>
<sequence length="290" mass="31837">MGPGASTLEECSLPTCTAGTFLSSLNGVHECLKCPKGTYQPEALQTSCIDCPQDTSTRDVGATSLEECSNPCEVHGEKMLCDPNALCLFIAETNDFECQCKPGFNGTGKYCSDKCENFCQNNGVCKKDDDGEPYCVCSGSFTGNKCHVKSDFTYIAGGIAGAVVFLILIVLLVWMICIRATRKREPKKSFLAQPSIDPNGSQVNFYYGAPAPYAESIAPSHHSTYAHYYDDEEDAWEMPNFYNETYMKTGFQNGAGNSLARSNASIYGNKEDLYDRLRKHAYQGKKGEED</sequence>
<feature type="transmembrane region" description="Helical" evidence="2">
    <location>
        <begin position="154"/>
        <end position="178"/>
    </location>
</feature>
<organism evidence="4">
    <name type="scientific">Scylla olivacea</name>
    <name type="common">Orange mud crab</name>
    <name type="synonym">Cancer olivacea</name>
    <dbReference type="NCBI Taxonomy" id="85551"/>
    <lineage>
        <taxon>Eukaryota</taxon>
        <taxon>Metazoa</taxon>
        <taxon>Ecdysozoa</taxon>
        <taxon>Arthropoda</taxon>
        <taxon>Crustacea</taxon>
        <taxon>Multicrustacea</taxon>
        <taxon>Malacostraca</taxon>
        <taxon>Eumalacostraca</taxon>
        <taxon>Eucarida</taxon>
        <taxon>Decapoda</taxon>
        <taxon>Pleocyemata</taxon>
        <taxon>Brachyura</taxon>
        <taxon>Eubrachyura</taxon>
        <taxon>Portunoidea</taxon>
        <taxon>Portunidae</taxon>
        <taxon>Portuninae</taxon>
        <taxon>Scylla</taxon>
    </lineage>
</organism>
<dbReference type="AlphaFoldDB" id="A0A0P4WA88"/>
<keyword evidence="2" id="KW-0812">Transmembrane</keyword>
<keyword evidence="1" id="KW-1015">Disulfide bond</keyword>
<dbReference type="SUPFAM" id="SSF57196">
    <property type="entry name" value="EGF/Laminin"/>
    <property type="match status" value="1"/>
</dbReference>
<evidence type="ECO:0000256" key="1">
    <source>
        <dbReference type="PROSITE-ProRule" id="PRU00076"/>
    </source>
</evidence>
<dbReference type="PROSITE" id="PS50026">
    <property type="entry name" value="EGF_3"/>
    <property type="match status" value="1"/>
</dbReference>
<dbReference type="EMBL" id="GDRN01074942">
    <property type="protein sequence ID" value="JAI63153.1"/>
    <property type="molecule type" value="Transcribed_RNA"/>
</dbReference>
<proteinExistence type="predicted"/>
<keyword evidence="1" id="KW-0245">EGF-like domain</keyword>
<evidence type="ECO:0000259" key="3">
    <source>
        <dbReference type="PROSITE" id="PS50026"/>
    </source>
</evidence>
<evidence type="ECO:0000256" key="2">
    <source>
        <dbReference type="SAM" id="Phobius"/>
    </source>
</evidence>
<reference evidence="4" key="1">
    <citation type="submission" date="2015-09" db="EMBL/GenBank/DDBJ databases">
        <title>Scylla olivacea transcriptome.</title>
        <authorList>
            <person name="Ikhwanuddin M."/>
        </authorList>
    </citation>
    <scope>NUCLEOTIDE SEQUENCE</scope>
</reference>
<feature type="disulfide bond" evidence="1">
    <location>
        <begin position="115"/>
        <end position="125"/>
    </location>
</feature>
<dbReference type="Pfam" id="PF07699">
    <property type="entry name" value="Ephrin_rec_like"/>
    <property type="match status" value="1"/>
</dbReference>
<feature type="domain" description="EGF-like" evidence="3">
    <location>
        <begin position="112"/>
        <end position="147"/>
    </location>
</feature>
<keyword evidence="2" id="KW-0472">Membrane</keyword>
<dbReference type="InterPro" id="IPR011641">
    <property type="entry name" value="Tyr-kin_ephrin_A/B_rcpt-like"/>
</dbReference>
<feature type="disulfide bond" evidence="1">
    <location>
        <begin position="137"/>
        <end position="146"/>
    </location>
</feature>
<dbReference type="Gene3D" id="2.10.25.10">
    <property type="entry name" value="Laminin"/>
    <property type="match status" value="2"/>
</dbReference>
<accession>A0A0P4WA88</accession>